<evidence type="ECO:0000256" key="1">
    <source>
        <dbReference type="SAM" id="MobiDB-lite"/>
    </source>
</evidence>
<keyword evidence="3" id="KW-1185">Reference proteome</keyword>
<accession>A0ABP6ZJY0</accession>
<evidence type="ECO:0000313" key="3">
    <source>
        <dbReference type="Proteomes" id="UP001501490"/>
    </source>
</evidence>
<evidence type="ECO:0000313" key="2">
    <source>
        <dbReference type="EMBL" id="GAA3611132.1"/>
    </source>
</evidence>
<feature type="compositionally biased region" description="Polar residues" evidence="1">
    <location>
        <begin position="81"/>
        <end position="91"/>
    </location>
</feature>
<feature type="compositionally biased region" description="Low complexity" evidence="1">
    <location>
        <begin position="52"/>
        <end position="70"/>
    </location>
</feature>
<protein>
    <submittedName>
        <fullName evidence="2">Uncharacterized protein</fullName>
    </submittedName>
</protein>
<comment type="caution">
    <text evidence="2">The sequence shown here is derived from an EMBL/GenBank/DDBJ whole genome shotgun (WGS) entry which is preliminary data.</text>
</comment>
<organism evidence="2 3">
    <name type="scientific">Microlunatus ginsengisoli</name>
    <dbReference type="NCBI Taxonomy" id="363863"/>
    <lineage>
        <taxon>Bacteria</taxon>
        <taxon>Bacillati</taxon>
        <taxon>Actinomycetota</taxon>
        <taxon>Actinomycetes</taxon>
        <taxon>Propionibacteriales</taxon>
        <taxon>Propionibacteriaceae</taxon>
        <taxon>Microlunatus</taxon>
    </lineage>
</organism>
<feature type="region of interest" description="Disordered" evidence="1">
    <location>
        <begin position="51"/>
        <end position="91"/>
    </location>
</feature>
<proteinExistence type="predicted"/>
<sequence length="91" mass="9592">MNGHQPPRQRLKPIAAAAISAAAVTEARATDKAFGLRTRVTLVRTVSPPQHLAPNSRLRAPARAAAPRSPGVRHCQPSLAKISSRTRAASA</sequence>
<name>A0ABP6ZJY0_9ACTN</name>
<dbReference type="Proteomes" id="UP001501490">
    <property type="component" value="Unassembled WGS sequence"/>
</dbReference>
<reference evidence="3" key="1">
    <citation type="journal article" date="2019" name="Int. J. Syst. Evol. Microbiol.">
        <title>The Global Catalogue of Microorganisms (GCM) 10K type strain sequencing project: providing services to taxonomists for standard genome sequencing and annotation.</title>
        <authorList>
            <consortium name="The Broad Institute Genomics Platform"/>
            <consortium name="The Broad Institute Genome Sequencing Center for Infectious Disease"/>
            <person name="Wu L."/>
            <person name="Ma J."/>
        </authorList>
    </citation>
    <scope>NUCLEOTIDE SEQUENCE [LARGE SCALE GENOMIC DNA]</scope>
    <source>
        <strain evidence="3">JCM 16929</strain>
    </source>
</reference>
<dbReference type="EMBL" id="BAABAB010000007">
    <property type="protein sequence ID" value="GAA3611132.1"/>
    <property type="molecule type" value="Genomic_DNA"/>
</dbReference>
<gene>
    <name evidence="2" type="ORF">GCM10022236_11070</name>
</gene>